<evidence type="ECO:0000256" key="2">
    <source>
        <dbReference type="ARBA" id="ARBA00022448"/>
    </source>
</evidence>
<proteinExistence type="inferred from homology"/>
<evidence type="ECO:0000256" key="4">
    <source>
        <dbReference type="ARBA" id="ARBA00022692"/>
    </source>
</evidence>
<evidence type="ECO:0000259" key="8">
    <source>
        <dbReference type="PROSITE" id="PS50928"/>
    </source>
</evidence>
<evidence type="ECO:0000313" key="9">
    <source>
        <dbReference type="EMBL" id="AIQ55799.1"/>
    </source>
</evidence>
<dbReference type="InterPro" id="IPR035906">
    <property type="entry name" value="MetI-like_sf"/>
</dbReference>
<dbReference type="InterPro" id="IPR025966">
    <property type="entry name" value="OppC_N"/>
</dbReference>
<accession>A0A089MGU0</accession>
<evidence type="ECO:0000256" key="7">
    <source>
        <dbReference type="RuleBase" id="RU363032"/>
    </source>
</evidence>
<dbReference type="InterPro" id="IPR050366">
    <property type="entry name" value="BP-dependent_transpt_permease"/>
</dbReference>
<dbReference type="PANTHER" id="PTHR43386">
    <property type="entry name" value="OLIGOPEPTIDE TRANSPORT SYSTEM PERMEASE PROTEIN APPC"/>
    <property type="match status" value="1"/>
</dbReference>
<dbReference type="EMBL" id="CP009285">
    <property type="protein sequence ID" value="AIQ55799.1"/>
    <property type="molecule type" value="Genomic_DNA"/>
</dbReference>
<feature type="transmembrane region" description="Helical" evidence="7">
    <location>
        <begin position="191"/>
        <end position="213"/>
    </location>
</feature>
<feature type="transmembrane region" description="Helical" evidence="7">
    <location>
        <begin position="80"/>
        <end position="106"/>
    </location>
</feature>
<dbReference type="Pfam" id="PF12911">
    <property type="entry name" value="OppC_N"/>
    <property type="match status" value="1"/>
</dbReference>
<dbReference type="HOGENOM" id="CLU_028518_1_1_9"/>
<feature type="transmembrane region" description="Helical" evidence="7">
    <location>
        <begin position="20"/>
        <end position="41"/>
    </location>
</feature>
<keyword evidence="5 7" id="KW-1133">Transmembrane helix</keyword>
<evidence type="ECO:0000256" key="3">
    <source>
        <dbReference type="ARBA" id="ARBA00022475"/>
    </source>
</evidence>
<dbReference type="PANTHER" id="PTHR43386:SF1">
    <property type="entry name" value="D,D-DIPEPTIDE TRANSPORT SYSTEM PERMEASE PROTEIN DDPC-RELATED"/>
    <property type="match status" value="1"/>
</dbReference>
<dbReference type="PROSITE" id="PS50928">
    <property type="entry name" value="ABC_TM1"/>
    <property type="match status" value="1"/>
</dbReference>
<sequence>MNRSKWKNLQSELFTNGLGVAALAVLAIFTLGAIFAFLSGYDPNAMDAMARLTKPGAGHLFGTDDYGRDYLSRALYGGRVSLLVGFASMVVATFVGVMVGVISGYFGGWLDNLLMRMLDIIMSIPSFLILLLLSVYLKPSIGNLIIIIALLMWMNVARVVRAETLTIKEREYVLYAKASGQSSFGMIWRHILPGLVPVIIVGATNNIASAIMMESSLSFLGFGVQPPNATWGSMLNSAQGYIAEAPYLALFPGLMILLTVLSFNVLGDILRVGFEPKLIRR</sequence>
<keyword evidence="2 7" id="KW-0813">Transport</keyword>
<feature type="transmembrane region" description="Helical" evidence="7">
    <location>
        <begin position="143"/>
        <end position="160"/>
    </location>
</feature>
<dbReference type="RefSeq" id="WP_042210124.1">
    <property type="nucleotide sequence ID" value="NZ_CP009285.1"/>
</dbReference>
<dbReference type="CDD" id="cd06261">
    <property type="entry name" value="TM_PBP2"/>
    <property type="match status" value="1"/>
</dbReference>
<feature type="transmembrane region" description="Helical" evidence="7">
    <location>
        <begin position="118"/>
        <end position="137"/>
    </location>
</feature>
<dbReference type="SUPFAM" id="SSF161098">
    <property type="entry name" value="MetI-like"/>
    <property type="match status" value="1"/>
</dbReference>
<dbReference type="Pfam" id="PF00528">
    <property type="entry name" value="BPD_transp_1"/>
    <property type="match status" value="1"/>
</dbReference>
<feature type="domain" description="ABC transmembrane type-1" evidence="8">
    <location>
        <begin position="78"/>
        <end position="267"/>
    </location>
</feature>
<comment type="subcellular location">
    <subcellularLocation>
        <location evidence="1 7">Cell membrane</location>
        <topology evidence="1 7">Multi-pass membrane protein</topology>
    </subcellularLocation>
</comment>
<protein>
    <submittedName>
        <fullName evidence="9">Peptide ABC transporter permease</fullName>
    </submittedName>
</protein>
<evidence type="ECO:0000313" key="10">
    <source>
        <dbReference type="Proteomes" id="UP000029518"/>
    </source>
</evidence>
<comment type="similarity">
    <text evidence="7">Belongs to the binding-protein-dependent transport system permease family.</text>
</comment>
<keyword evidence="4 7" id="KW-0812">Transmembrane</keyword>
<keyword evidence="3" id="KW-1003">Cell membrane</keyword>
<evidence type="ECO:0000256" key="5">
    <source>
        <dbReference type="ARBA" id="ARBA00022989"/>
    </source>
</evidence>
<keyword evidence="10" id="KW-1185">Reference proteome</keyword>
<evidence type="ECO:0000256" key="1">
    <source>
        <dbReference type="ARBA" id="ARBA00004651"/>
    </source>
</evidence>
<dbReference type="Gene3D" id="1.10.3720.10">
    <property type="entry name" value="MetI-like"/>
    <property type="match status" value="1"/>
</dbReference>
<evidence type="ECO:0000256" key="6">
    <source>
        <dbReference type="ARBA" id="ARBA00023136"/>
    </source>
</evidence>
<organism evidence="9 10">
    <name type="scientific">Paenibacillus borealis</name>
    <dbReference type="NCBI Taxonomy" id="160799"/>
    <lineage>
        <taxon>Bacteria</taxon>
        <taxon>Bacillati</taxon>
        <taxon>Bacillota</taxon>
        <taxon>Bacilli</taxon>
        <taxon>Bacillales</taxon>
        <taxon>Paenibacillaceae</taxon>
        <taxon>Paenibacillus</taxon>
    </lineage>
</organism>
<gene>
    <name evidence="9" type="ORF">PBOR_01575</name>
</gene>
<dbReference type="AlphaFoldDB" id="A0A089MGU0"/>
<name>A0A089MGU0_PAEBO</name>
<reference evidence="9" key="1">
    <citation type="submission" date="2014-08" db="EMBL/GenBank/DDBJ databases">
        <title>Comparative genomics of the Paenibacillus odorifer group.</title>
        <authorList>
            <person name="den Bakker H.C."/>
            <person name="Tsai Y.-C.Y.-C."/>
            <person name="Martin N."/>
            <person name="Korlach J."/>
            <person name="Wiedmann M."/>
        </authorList>
    </citation>
    <scope>NUCLEOTIDE SEQUENCE [LARGE SCALE GENOMIC DNA]</scope>
    <source>
        <strain evidence="9">DSM 13188</strain>
    </source>
</reference>
<dbReference type="OrthoDB" id="9797472at2"/>
<dbReference type="Proteomes" id="UP000029518">
    <property type="component" value="Chromosome"/>
</dbReference>
<dbReference type="KEGG" id="pbd:PBOR_01575"/>
<dbReference type="GO" id="GO:0055085">
    <property type="term" value="P:transmembrane transport"/>
    <property type="evidence" value="ECO:0007669"/>
    <property type="project" value="InterPro"/>
</dbReference>
<keyword evidence="6 7" id="KW-0472">Membrane</keyword>
<feature type="transmembrane region" description="Helical" evidence="7">
    <location>
        <begin position="247"/>
        <end position="270"/>
    </location>
</feature>
<dbReference type="GO" id="GO:0005886">
    <property type="term" value="C:plasma membrane"/>
    <property type="evidence" value="ECO:0007669"/>
    <property type="project" value="UniProtKB-SubCell"/>
</dbReference>
<dbReference type="InterPro" id="IPR000515">
    <property type="entry name" value="MetI-like"/>
</dbReference>